<reference evidence="2 3" key="1">
    <citation type="submission" date="2021-07" db="EMBL/GenBank/DDBJ databases">
        <title>The Aristolochia fimbriata genome: insights into angiosperm evolution, floral development and chemical biosynthesis.</title>
        <authorList>
            <person name="Jiao Y."/>
        </authorList>
    </citation>
    <scope>NUCLEOTIDE SEQUENCE [LARGE SCALE GENOMIC DNA]</scope>
    <source>
        <strain evidence="2">IBCAS-2021</strain>
        <tissue evidence="2">Leaf</tissue>
    </source>
</reference>
<dbReference type="PANTHER" id="PTHR11439">
    <property type="entry name" value="GAG-POL-RELATED RETROTRANSPOSON"/>
    <property type="match status" value="1"/>
</dbReference>
<feature type="compositionally biased region" description="Basic and acidic residues" evidence="1">
    <location>
        <begin position="13"/>
        <end position="22"/>
    </location>
</feature>
<sequence length="340" mass="37869">MEHTKPKATPMRTNEKLHRDSEGVGADQHLHRSMIGSLLYLTTSRPDLCFSVGVCARYQANPKESHLQAVKRILRYVHGTTQLGIFYSNSSTVALAGYSDADWAGNSDDRKSTSGGCFYLGTNLVAWYSKKQNSISLSTAEAEYIAAGSCCTQLLWMKQMLADYGFEQDTLTVFCDNTSAIDISKNPVQHSHTKHIDIRYHFIRELKSFPRSQKVPEEELKSTEYEQQVSSSANTSASYSTDSEEVRTLNSSELDDIPISQLRRKPQQPSKPTSSRKHRRISEPSAPIESRSIGIASRLRPRTSKEAVSTPQRTPVLHSTKRRTASASASAPVQEVPNVN</sequence>
<organism evidence="2 3">
    <name type="scientific">Aristolochia fimbriata</name>
    <name type="common">White veined hardy Dutchman's pipe vine</name>
    <dbReference type="NCBI Taxonomy" id="158543"/>
    <lineage>
        <taxon>Eukaryota</taxon>
        <taxon>Viridiplantae</taxon>
        <taxon>Streptophyta</taxon>
        <taxon>Embryophyta</taxon>
        <taxon>Tracheophyta</taxon>
        <taxon>Spermatophyta</taxon>
        <taxon>Magnoliopsida</taxon>
        <taxon>Magnoliidae</taxon>
        <taxon>Piperales</taxon>
        <taxon>Aristolochiaceae</taxon>
        <taxon>Aristolochia</taxon>
    </lineage>
</organism>
<accession>A0AAV7E1T0</accession>
<dbReference type="Proteomes" id="UP000825729">
    <property type="component" value="Unassembled WGS sequence"/>
</dbReference>
<name>A0AAV7E1T0_ARIFI</name>
<evidence type="ECO:0000313" key="3">
    <source>
        <dbReference type="Proteomes" id="UP000825729"/>
    </source>
</evidence>
<feature type="compositionally biased region" description="Low complexity" evidence="1">
    <location>
        <begin position="230"/>
        <end position="241"/>
    </location>
</feature>
<dbReference type="EMBL" id="JAINDJ010000007">
    <property type="protein sequence ID" value="KAG9442558.1"/>
    <property type="molecule type" value="Genomic_DNA"/>
</dbReference>
<feature type="compositionally biased region" description="Basic and acidic residues" evidence="1">
    <location>
        <begin position="214"/>
        <end position="224"/>
    </location>
</feature>
<dbReference type="InterPro" id="IPR043502">
    <property type="entry name" value="DNA/RNA_pol_sf"/>
</dbReference>
<comment type="caution">
    <text evidence="2">The sequence shown here is derived from an EMBL/GenBank/DDBJ whole genome shotgun (WGS) entry which is preliminary data.</text>
</comment>
<dbReference type="CDD" id="cd09272">
    <property type="entry name" value="RNase_HI_RT_Ty1"/>
    <property type="match status" value="1"/>
</dbReference>
<feature type="region of interest" description="Disordered" evidence="1">
    <location>
        <begin position="214"/>
        <end position="340"/>
    </location>
</feature>
<evidence type="ECO:0008006" key="4">
    <source>
        <dbReference type="Google" id="ProtNLM"/>
    </source>
</evidence>
<gene>
    <name evidence="2" type="ORF">H6P81_018412</name>
</gene>
<proteinExistence type="predicted"/>
<dbReference type="PANTHER" id="PTHR11439:SF486">
    <property type="entry name" value="RLK (RECEPTOR-LIKE KINASE) PROTEIN, PUTATIVE-RELATED"/>
    <property type="match status" value="1"/>
</dbReference>
<keyword evidence="3" id="KW-1185">Reference proteome</keyword>
<protein>
    <recommendedName>
        <fullName evidence="4">Gag-pol polyprotein</fullName>
    </recommendedName>
</protein>
<feature type="region of interest" description="Disordered" evidence="1">
    <location>
        <begin position="1"/>
        <end position="25"/>
    </location>
</feature>
<evidence type="ECO:0000313" key="2">
    <source>
        <dbReference type="EMBL" id="KAG9442558.1"/>
    </source>
</evidence>
<dbReference type="SUPFAM" id="SSF56672">
    <property type="entry name" value="DNA/RNA polymerases"/>
    <property type="match status" value="1"/>
</dbReference>
<evidence type="ECO:0000256" key="1">
    <source>
        <dbReference type="SAM" id="MobiDB-lite"/>
    </source>
</evidence>
<dbReference type="AlphaFoldDB" id="A0AAV7E1T0"/>